<dbReference type="InterPro" id="IPR046373">
    <property type="entry name" value="Acyl-CoA_Oxase/DH_mid-dom_sf"/>
</dbReference>
<evidence type="ECO:0000313" key="7">
    <source>
        <dbReference type="EMBL" id="MBD0384075.1"/>
    </source>
</evidence>
<dbReference type="NCBIfam" id="TIGR02309">
    <property type="entry name" value="HpaB-1"/>
    <property type="match status" value="1"/>
</dbReference>
<dbReference type="InterPro" id="IPR012687">
    <property type="entry name" value="HpaB_Deino-type"/>
</dbReference>
<evidence type="ECO:0000259" key="5">
    <source>
        <dbReference type="Pfam" id="PF03241"/>
    </source>
</evidence>
<dbReference type="RefSeq" id="WP_188177855.1">
    <property type="nucleotide sequence ID" value="NZ_JACVVD010000015.1"/>
</dbReference>
<dbReference type="EC" id="1.14.14.9" evidence="7"/>
<dbReference type="Pfam" id="PF11794">
    <property type="entry name" value="HpaB_N"/>
    <property type="match status" value="1"/>
</dbReference>
<keyword evidence="8" id="KW-1185">Reference proteome</keyword>
<organism evidence="7 8">
    <name type="scientific">Paenibacillus sedimenti</name>
    <dbReference type="NCBI Taxonomy" id="2770274"/>
    <lineage>
        <taxon>Bacteria</taxon>
        <taxon>Bacillati</taxon>
        <taxon>Bacillota</taxon>
        <taxon>Bacilli</taxon>
        <taxon>Bacillales</taxon>
        <taxon>Paenibacillaceae</taxon>
        <taxon>Paenibacillus</taxon>
    </lineage>
</organism>
<dbReference type="Proteomes" id="UP000650466">
    <property type="component" value="Unassembled WGS sequence"/>
</dbReference>
<keyword evidence="3 7" id="KW-0560">Oxidoreductase</keyword>
<keyword evidence="1" id="KW-0285">Flavoprotein</keyword>
<dbReference type="InterPro" id="IPR036250">
    <property type="entry name" value="AcylCo_DH-like_C"/>
</dbReference>
<name>A0A926KU48_9BACL</name>
<evidence type="ECO:0000313" key="8">
    <source>
        <dbReference type="Proteomes" id="UP000650466"/>
    </source>
</evidence>
<dbReference type="InterPro" id="IPR004925">
    <property type="entry name" value="HpaB/PvcC/4-BUDH"/>
</dbReference>
<dbReference type="PIRSF" id="PIRSF000331">
    <property type="entry name" value="HpaA_HpaB"/>
    <property type="match status" value="1"/>
</dbReference>
<accession>A0A926KU48</accession>
<dbReference type="SUPFAM" id="SSF56645">
    <property type="entry name" value="Acyl-CoA dehydrogenase NM domain-like"/>
    <property type="match status" value="1"/>
</dbReference>
<feature type="binding site" evidence="4">
    <location>
        <position position="193"/>
    </location>
    <ligand>
        <name>FAD</name>
        <dbReference type="ChEBI" id="CHEBI:57692"/>
    </ligand>
</feature>
<evidence type="ECO:0000256" key="2">
    <source>
        <dbReference type="ARBA" id="ARBA00022827"/>
    </source>
</evidence>
<dbReference type="EMBL" id="JACVVD010000015">
    <property type="protein sequence ID" value="MBD0384075.1"/>
    <property type="molecule type" value="Genomic_DNA"/>
</dbReference>
<evidence type="ECO:0000256" key="4">
    <source>
        <dbReference type="PIRSR" id="PIRSR000331-2"/>
    </source>
</evidence>
<dbReference type="GO" id="GO:0052881">
    <property type="term" value="F:4-hydroxyphenylacetate 3-monooxygenase activity"/>
    <property type="evidence" value="ECO:0007669"/>
    <property type="project" value="UniProtKB-EC"/>
</dbReference>
<dbReference type="InterPro" id="IPR024674">
    <property type="entry name" value="HpaB/PvcC/4-BUDH_N"/>
</dbReference>
<dbReference type="AlphaFoldDB" id="A0A926KU48"/>
<dbReference type="Pfam" id="PF03241">
    <property type="entry name" value="HpaB"/>
    <property type="match status" value="1"/>
</dbReference>
<dbReference type="GO" id="GO:0010124">
    <property type="term" value="P:phenylacetate catabolic process"/>
    <property type="evidence" value="ECO:0007669"/>
    <property type="project" value="InterPro"/>
</dbReference>
<evidence type="ECO:0000259" key="6">
    <source>
        <dbReference type="Pfam" id="PF11794"/>
    </source>
</evidence>
<gene>
    <name evidence="7" type="primary">hpaB</name>
    <name evidence="7" type="ORF">ICC18_28915</name>
</gene>
<feature type="domain" description="HpaB/PvcC/4-BUDH N-terminal" evidence="6">
    <location>
        <begin position="5"/>
        <end position="275"/>
    </location>
</feature>
<feature type="binding site" evidence="4">
    <location>
        <begin position="455"/>
        <end position="458"/>
    </location>
    <ligand>
        <name>FAD</name>
        <dbReference type="ChEBI" id="CHEBI:57692"/>
    </ligand>
</feature>
<dbReference type="GO" id="GO:0050660">
    <property type="term" value="F:flavin adenine dinucleotide binding"/>
    <property type="evidence" value="ECO:0007669"/>
    <property type="project" value="InterPro"/>
</dbReference>
<dbReference type="PANTHER" id="PTHR36117">
    <property type="entry name" value="4-HYDROXYPHENYLACETATE 3-MONOOXYGENASE-RELATED"/>
    <property type="match status" value="1"/>
</dbReference>
<comment type="caution">
    <text evidence="7">The sequence shown here is derived from an EMBL/GenBank/DDBJ whole genome shotgun (WGS) entry which is preliminary data.</text>
</comment>
<evidence type="ECO:0000256" key="1">
    <source>
        <dbReference type="ARBA" id="ARBA00022630"/>
    </source>
</evidence>
<dbReference type="Gene3D" id="1.20.140.10">
    <property type="entry name" value="Butyryl-CoA Dehydrogenase, subunit A, domain 3"/>
    <property type="match status" value="1"/>
</dbReference>
<reference evidence="7" key="1">
    <citation type="submission" date="2020-09" db="EMBL/GenBank/DDBJ databases">
        <title>Draft Genome Sequence of Paenibacillus sp. WST5.</title>
        <authorList>
            <person name="Bao Z."/>
        </authorList>
    </citation>
    <scope>NUCLEOTIDE SEQUENCE</scope>
    <source>
        <strain evidence="7">WST5</strain>
    </source>
</reference>
<evidence type="ECO:0000256" key="3">
    <source>
        <dbReference type="ARBA" id="ARBA00023002"/>
    </source>
</evidence>
<dbReference type="InterPro" id="IPR009100">
    <property type="entry name" value="AcylCoA_DH/oxidase_NM_dom_sf"/>
</dbReference>
<dbReference type="Gene3D" id="2.40.110.10">
    <property type="entry name" value="Butyryl-CoA Dehydrogenase, subunit A, domain 2"/>
    <property type="match status" value="1"/>
</dbReference>
<dbReference type="Gene3D" id="1.10.3140.10">
    <property type="entry name" value="4-hydroxybutyryl-coa dehydratase, domain 1"/>
    <property type="match status" value="1"/>
</dbReference>
<dbReference type="InterPro" id="IPR024719">
    <property type="entry name" value="HpaB/PvcC/4-BUDH_C"/>
</dbReference>
<protein>
    <submittedName>
        <fullName evidence="7">4-hydroxyphenylacetate 3-monooxygenase, oxygenase component</fullName>
        <ecNumber evidence="7">1.14.14.9</ecNumber>
    </submittedName>
</protein>
<feature type="domain" description="HpaB/PvcC/4-BUDH C-terminal" evidence="5">
    <location>
        <begin position="283"/>
        <end position="481"/>
    </location>
</feature>
<dbReference type="SUPFAM" id="SSF47203">
    <property type="entry name" value="Acyl-CoA dehydrogenase C-terminal domain-like"/>
    <property type="match status" value="1"/>
</dbReference>
<dbReference type="PANTHER" id="PTHR36117:SF3">
    <property type="entry name" value="4-HYDROXYPHENYLACETATE 3-MONOOXYGENASE-RELATED"/>
    <property type="match status" value="1"/>
</dbReference>
<dbReference type="GO" id="GO:0016627">
    <property type="term" value="F:oxidoreductase activity, acting on the CH-CH group of donors"/>
    <property type="evidence" value="ECO:0007669"/>
    <property type="project" value="InterPro"/>
</dbReference>
<keyword evidence="2 4" id="KW-0274">FAD</keyword>
<sequence>MPIKTGKQYVDNLDRARPSVWINGEKVNGKISDHIAFKGLISTQAAMYDMQWKGEYCEQMTYVSPTSGDPVGLSFLQPRSKEELIRRRIMMSLWAETHHGFLGRAPDYMNTALMAFSSASEFLSEQDPRYAENMRNYYIYCRENDITLSHAFVQPHIGRFSTFMQTLEEPVAARVIEKSEDGIVVSGAFLLATQGVTAEEILVFPPPLPSLSEEENPYAFIFAVPNNLPGIKFICRENFVIGSSRYNYPLSSQFEEMDTLVIFDRVLIPHNRVFLYGDDHMVNQFLEESCFHTQVTHQILCRTIAKTEFLLGTIEYIVKVLRLNTYAHIIEKVSEVIAVLETMKSLLLAAEDKAVTDSRGTVIPDPDIMFTANFIYPRVYPRIIEILQLIGASGLIMLPSEKDFYAEISEDINKYLRASDMDAKNKGALFRLAWEMSANSFGGRQALYERFFFGDAARVAGRLYNGYSKRDRNIDKVKKFLSST</sequence>
<proteinExistence type="predicted"/>